<dbReference type="PANTHER" id="PTHR46104:SF1">
    <property type="entry name" value="GENE 9195-RELATED"/>
    <property type="match status" value="1"/>
</dbReference>
<dbReference type="SMART" id="SM01411">
    <property type="entry name" value="Ephrin_rec_like"/>
    <property type="match status" value="15"/>
</dbReference>
<keyword evidence="1" id="KW-0732">Signal</keyword>
<gene>
    <name evidence="2" type="ORF">WMY93_028725</name>
</gene>
<dbReference type="InterPro" id="IPR009030">
    <property type="entry name" value="Growth_fac_rcpt_cys_sf"/>
</dbReference>
<sequence>MSCWTLLSWWWCCRYPAMPPGTYNPKFGLSQVEQCLICPAGFFCEDWGMFEPTGPCQAGYYCIAGVNFPNPDGNFSTGVGGACPQGMYCPEGTSFPLPCPSGTYSDSLHLTDRSSCIPCSPSYFCGSGGLTHPSGFCKAGFYCPGGDTSSTGSEGGPCPAAHFCAEGSASPEPCPAGSYSNLTGRIVCSHCPAGYYCPERTANFTEFPCPPGFYCPDGTRHATQFPCPRGYYNPEPMTQTLDSCLPCPPGHYCEKERLTKVSGRCEAGWFCVSAAWTSQPFDLDNYTNANCLCPATATGGRCQPGFYCPVGSSEPLPCPPGTFCNSSGLSLPMGPCSPGFYCVGGATEAKPLDGQTGNICPRGAYCVEGSGQPELCPIGTFSPVSGVSDRNACLPCPGGSFCSGVGLSAPTGLCAPGQLLLLVPLWSNYGYCSAMSSRSLCPLGSSFPLPCPAGTYQDQETQSSCMVCKPGYYCTESFGFVNTSWLQPCPKGHYCPGGTSLPNQHPCPVEGAVTATPTDKVTGGVCPESYYCPEGSIQPLICSPGTYVSVTQATHCEPCLPGWYCVSGSLYLCPAEGTGFDMGGCPKGTYGPDPGYWSVSQCKQCDGGHYCSSRNGTVVTGPCQEGYYCSHGNTSPNPQKASGNGGPCPAGHYCPIATVHPLPCPLGTFSNFTKLISQEDCQLCLPGHYCDAVGLSAPTGLCWEGFFCTEGAHRPDPVLKDNYGRGGPCPKGYYCSEGSAAPQQCPLGTISAVDGLPSCSICPQGYYCPVSNNGSTYEIYECPMGHYCPAGTWFKHLYPCPAGSINPHLQMAKLQDCQPCPPGSFCAFPGKSNASGLCRAGYYCLSGAWSPTPNDGGKTGDLCPEGYYCSQGSSAPFPCPSGYYSNNTGNADISSCLPCLPGFFCATRGLSFPTQICPAGYYCPGVVNGSFQSSVLCSPGNMCPLGSKTQLPCLPGSYQSLPGQLECVECPAGFYCAGLFDNITGQMSGTRTPLLCPRGYYCPPGTKTGIAMPCPAGTFNNQMGLPNKSSCDLCPPGQFCSSSGLTAPTGLCSPGTLSLPHIFIISPIVTSVSKALFLPCLKKAQQEAVALQGPIAHRVPPLWSRAPLELSDPKREGLLSWHASHVYLAITVLRMACLFHLDFATQVFIAQRDPKRQHRKETALLH</sequence>
<dbReference type="EMBL" id="JBBPFD010000021">
    <property type="protein sequence ID" value="KAK7882551.1"/>
    <property type="molecule type" value="Genomic_DNA"/>
</dbReference>
<dbReference type="AlphaFoldDB" id="A0AAW0N0X2"/>
<proteinExistence type="predicted"/>
<name>A0AAW0N0X2_9GOBI</name>
<protein>
    <submittedName>
        <fullName evidence="2">Uncharacterized protein</fullName>
    </submittedName>
</protein>
<dbReference type="Gene3D" id="2.10.50.10">
    <property type="entry name" value="Tumor Necrosis Factor Receptor, subunit A, domain 2"/>
    <property type="match status" value="7"/>
</dbReference>
<dbReference type="PANTHER" id="PTHR46104">
    <property type="entry name" value="GENE 9195-RELATED-RELATED"/>
    <property type="match status" value="1"/>
</dbReference>
<accession>A0AAW0N0X2</accession>
<feature type="signal peptide" evidence="1">
    <location>
        <begin position="1"/>
        <end position="16"/>
    </location>
</feature>
<evidence type="ECO:0000256" key="1">
    <source>
        <dbReference type="SAM" id="SignalP"/>
    </source>
</evidence>
<organism evidence="2 3">
    <name type="scientific">Mugilogobius chulae</name>
    <name type="common">yellowstripe goby</name>
    <dbReference type="NCBI Taxonomy" id="88201"/>
    <lineage>
        <taxon>Eukaryota</taxon>
        <taxon>Metazoa</taxon>
        <taxon>Chordata</taxon>
        <taxon>Craniata</taxon>
        <taxon>Vertebrata</taxon>
        <taxon>Euteleostomi</taxon>
        <taxon>Actinopterygii</taxon>
        <taxon>Neopterygii</taxon>
        <taxon>Teleostei</taxon>
        <taxon>Neoteleostei</taxon>
        <taxon>Acanthomorphata</taxon>
        <taxon>Gobiaria</taxon>
        <taxon>Gobiiformes</taxon>
        <taxon>Gobioidei</taxon>
        <taxon>Gobiidae</taxon>
        <taxon>Gobionellinae</taxon>
        <taxon>Mugilogobius</taxon>
    </lineage>
</organism>
<dbReference type="Proteomes" id="UP001460270">
    <property type="component" value="Unassembled WGS sequence"/>
</dbReference>
<dbReference type="SUPFAM" id="SSF57184">
    <property type="entry name" value="Growth factor receptor domain"/>
    <property type="match status" value="3"/>
</dbReference>
<comment type="caution">
    <text evidence="2">The sequence shown here is derived from an EMBL/GenBank/DDBJ whole genome shotgun (WGS) entry which is preliminary data.</text>
</comment>
<feature type="chain" id="PRO_5043855594" evidence="1">
    <location>
        <begin position="17"/>
        <end position="1166"/>
    </location>
</feature>
<evidence type="ECO:0000313" key="3">
    <source>
        <dbReference type="Proteomes" id="UP001460270"/>
    </source>
</evidence>
<keyword evidence="3" id="KW-1185">Reference proteome</keyword>
<reference evidence="3" key="1">
    <citation type="submission" date="2024-04" db="EMBL/GenBank/DDBJ databases">
        <title>Salinicola lusitanus LLJ914,a marine bacterium isolated from the Okinawa Trough.</title>
        <authorList>
            <person name="Li J."/>
        </authorList>
    </citation>
    <scope>NUCLEOTIDE SEQUENCE [LARGE SCALE GENOMIC DNA]</scope>
</reference>
<evidence type="ECO:0000313" key="2">
    <source>
        <dbReference type="EMBL" id="KAK7882551.1"/>
    </source>
</evidence>